<gene>
    <name evidence="1" type="ORF">A3D04_01135</name>
</gene>
<name>A0A1F5G9S7_9BACT</name>
<evidence type="ECO:0000313" key="2">
    <source>
        <dbReference type="Proteomes" id="UP000177369"/>
    </source>
</evidence>
<comment type="caution">
    <text evidence="1">The sequence shown here is derived from an EMBL/GenBank/DDBJ whole genome shotgun (WGS) entry which is preliminary data.</text>
</comment>
<evidence type="ECO:0000313" key="1">
    <source>
        <dbReference type="EMBL" id="OGD88589.1"/>
    </source>
</evidence>
<protein>
    <submittedName>
        <fullName evidence="1">Uncharacterized protein</fullName>
    </submittedName>
</protein>
<sequence length="226" mass="26009">MVEPENRTNESGIHTNEVTAWIATAQIRFNSGLEKLASIETGEDMKQKGIWDAAYEEIDGHQVLTGVCWCEDAVSAVGLAVKRNLGFIRNLKLIDLYFDWRIHHQLLGFTVDEREFFLDPTYGQIAKEPNRFLFEHIEAIEPYYRPSEMRNREFKPKEYSKLAVIINRRTVSSIDYLLGVIEGRISIDEEISRGRDEIETLLDNIIEGKVTGLSFKEALSRSNPDR</sequence>
<dbReference type="STRING" id="1797714.A3D04_01135"/>
<accession>A0A1F5G9S7</accession>
<dbReference type="Proteomes" id="UP000177369">
    <property type="component" value="Unassembled WGS sequence"/>
</dbReference>
<dbReference type="EMBL" id="MFBD01000023">
    <property type="protein sequence ID" value="OGD88589.1"/>
    <property type="molecule type" value="Genomic_DNA"/>
</dbReference>
<organism evidence="1 2">
    <name type="scientific">Candidatus Curtissbacteria bacterium RIFCSPHIGHO2_02_FULL_40_16b</name>
    <dbReference type="NCBI Taxonomy" id="1797714"/>
    <lineage>
        <taxon>Bacteria</taxon>
        <taxon>Candidatus Curtissiibacteriota</taxon>
    </lineage>
</organism>
<proteinExistence type="predicted"/>
<reference evidence="1 2" key="1">
    <citation type="journal article" date="2016" name="Nat. Commun.">
        <title>Thousands of microbial genomes shed light on interconnected biogeochemical processes in an aquifer system.</title>
        <authorList>
            <person name="Anantharaman K."/>
            <person name="Brown C.T."/>
            <person name="Hug L.A."/>
            <person name="Sharon I."/>
            <person name="Castelle C.J."/>
            <person name="Probst A.J."/>
            <person name="Thomas B.C."/>
            <person name="Singh A."/>
            <person name="Wilkins M.J."/>
            <person name="Karaoz U."/>
            <person name="Brodie E.L."/>
            <person name="Williams K.H."/>
            <person name="Hubbard S.S."/>
            <person name="Banfield J.F."/>
        </authorList>
    </citation>
    <scope>NUCLEOTIDE SEQUENCE [LARGE SCALE GENOMIC DNA]</scope>
</reference>
<dbReference type="AlphaFoldDB" id="A0A1F5G9S7"/>